<dbReference type="Proteomes" id="UP000664578">
    <property type="component" value="Unassembled WGS sequence"/>
</dbReference>
<keyword evidence="1" id="KW-1133">Transmembrane helix</keyword>
<keyword evidence="1" id="KW-0812">Transmembrane</keyword>
<evidence type="ECO:0000313" key="3">
    <source>
        <dbReference type="Proteomes" id="UP000664578"/>
    </source>
</evidence>
<evidence type="ECO:0000313" key="2">
    <source>
        <dbReference type="EMBL" id="MBN8253861.1"/>
    </source>
</evidence>
<sequence length="271" mass="31600">MDFKKWFTNNKWIVLLLVYLAALILQFISKGWSALPTSAVIGLIVAIVATTFNNSREVKRLFRKIKYFLGFGMFKWEATSVFTVKKTMFKNSREQEEILRKIAKECLEDNDIDTKKSDSIQTSFDKAKNLKLFIEAYVMYLDISVTDADSYDDDGDELVYVTIKTKASLRYKDNNKAINGVLLDFYYRFEKKYSPQEQKYTVQIQPENMSKDFLTKNFINEFYPNEVSSFNITSKQSKSTIETVSHKLLSLTTDRREELNNSIKNLILKLS</sequence>
<evidence type="ECO:0000256" key="1">
    <source>
        <dbReference type="SAM" id="Phobius"/>
    </source>
</evidence>
<organism evidence="2 3">
    <name type="scientific">Priestia flexa</name>
    <dbReference type="NCBI Taxonomy" id="86664"/>
    <lineage>
        <taxon>Bacteria</taxon>
        <taxon>Bacillati</taxon>
        <taxon>Bacillota</taxon>
        <taxon>Bacilli</taxon>
        <taxon>Bacillales</taxon>
        <taxon>Bacillaceae</taxon>
        <taxon>Priestia</taxon>
    </lineage>
</organism>
<proteinExistence type="predicted"/>
<name>A0A8I1MK97_9BACI</name>
<dbReference type="EMBL" id="JAEMWV010000016">
    <property type="protein sequence ID" value="MBN8253861.1"/>
    <property type="molecule type" value="Genomic_DNA"/>
</dbReference>
<reference evidence="2" key="1">
    <citation type="submission" date="2020-12" db="EMBL/GenBank/DDBJ databases">
        <title>PHA producing bacteria isolated from mangrove.</title>
        <authorList>
            <person name="Zheng W."/>
            <person name="Yu S."/>
            <person name="Huang Y."/>
        </authorList>
    </citation>
    <scope>NUCLEOTIDE SEQUENCE</scope>
    <source>
        <strain evidence="2">GN22-4</strain>
    </source>
</reference>
<dbReference type="AlphaFoldDB" id="A0A8I1MK97"/>
<feature type="transmembrane region" description="Helical" evidence="1">
    <location>
        <begin position="12"/>
        <end position="28"/>
    </location>
</feature>
<comment type="caution">
    <text evidence="2">The sequence shown here is derived from an EMBL/GenBank/DDBJ whole genome shotgun (WGS) entry which is preliminary data.</text>
</comment>
<gene>
    <name evidence="2" type="ORF">JF537_20240</name>
</gene>
<feature type="transmembrane region" description="Helical" evidence="1">
    <location>
        <begin position="34"/>
        <end position="54"/>
    </location>
</feature>
<accession>A0A8I1MK97</accession>
<keyword evidence="1" id="KW-0472">Membrane</keyword>
<dbReference type="RefSeq" id="WP_206783153.1">
    <property type="nucleotide sequence ID" value="NZ_JAEMWV010000016.1"/>
</dbReference>
<protein>
    <submittedName>
        <fullName evidence="2">Uncharacterized protein</fullName>
    </submittedName>
</protein>